<organism evidence="2 4">
    <name type="scientific">Microthlaspi erraticum</name>
    <dbReference type="NCBI Taxonomy" id="1685480"/>
    <lineage>
        <taxon>Eukaryota</taxon>
        <taxon>Viridiplantae</taxon>
        <taxon>Streptophyta</taxon>
        <taxon>Embryophyta</taxon>
        <taxon>Tracheophyta</taxon>
        <taxon>Spermatophyta</taxon>
        <taxon>Magnoliopsida</taxon>
        <taxon>eudicotyledons</taxon>
        <taxon>Gunneridae</taxon>
        <taxon>Pentapetalae</taxon>
        <taxon>rosids</taxon>
        <taxon>malvids</taxon>
        <taxon>Brassicales</taxon>
        <taxon>Brassicaceae</taxon>
        <taxon>Coluteocarpeae</taxon>
        <taxon>Microthlaspi</taxon>
    </lineage>
</organism>
<dbReference type="EMBL" id="CACVBM020001085">
    <property type="protein sequence ID" value="CAA7029851.1"/>
    <property type="molecule type" value="Genomic_DNA"/>
</dbReference>
<evidence type="ECO:0000313" key="3">
    <source>
        <dbReference type="EMBL" id="CAA7029851.1"/>
    </source>
</evidence>
<dbReference type="OrthoDB" id="414945at2759"/>
<evidence type="ECO:0000313" key="4">
    <source>
        <dbReference type="Proteomes" id="UP000467841"/>
    </source>
</evidence>
<dbReference type="SUPFAM" id="SSF56672">
    <property type="entry name" value="DNA/RNA polymerases"/>
    <property type="match status" value="1"/>
</dbReference>
<dbReference type="AlphaFoldDB" id="A0A6D2HEE2"/>
<evidence type="ECO:0000259" key="1">
    <source>
        <dbReference type="Pfam" id="PF07727"/>
    </source>
</evidence>
<sequence>MCSANFSDSFKVFLANVTAFTEPRSFKDAMEFDVWRKAMGFEITALEDSGTWDLVDLPPGKRAIGCKWVFKLKFNSDGTVERHKARLVALGNRQEEGVDYDETFAPVIKMTTVRTFLNVAASRNWALHQMDVHNAFLHGTLDEEVYMKPPPGFLSSGSTKVCRLKKSLYGLKQVPRCWFGTLQTALLDYGFRQSTSDYSLFSLVRGDSEIYVLVYVDDLLFGGNDTALLSAFKSYLSSQFHMKDLGTPRYFLGIEMARNAEGFFLCQRKYCLDIISEAGLLGCRPTDIPLAPNHRLAHSVDAPYDNPYQYRRIVGKLIYLTLTHPELSYSVHILSQFMQKPTVAHWNAALKVLRYLKGTPGQGILYKAGTDLVLTGYCDADYNACPLTRRSLTGFVFFLDGSPISWKTKKQDTVSLSTAEVEYRSMSWTTKEVKWLNTLLHFFGITQPGPIPFHCDNEAAIHIATNPVFHERTKHIESHCHHVRDSILNGLIKPAYVPSGEQIADIFTKALGVVQFRFLISKLGICNLHAPT</sequence>
<gene>
    <name evidence="2" type="ORF">MERR_LOCUS1402</name>
    <name evidence="3" type="ORF">MERR_LOCUS17086</name>
</gene>
<dbReference type="CDD" id="cd09272">
    <property type="entry name" value="RNase_HI_RT_Ty1"/>
    <property type="match status" value="1"/>
</dbReference>
<evidence type="ECO:0000313" key="2">
    <source>
        <dbReference type="EMBL" id="CAA7014168.1"/>
    </source>
</evidence>
<dbReference type="EMBL" id="CACVBM020000093">
    <property type="protein sequence ID" value="CAA7014168.1"/>
    <property type="molecule type" value="Genomic_DNA"/>
</dbReference>
<dbReference type="Pfam" id="PF07727">
    <property type="entry name" value="RVT_2"/>
    <property type="match status" value="1"/>
</dbReference>
<dbReference type="PANTHER" id="PTHR11439">
    <property type="entry name" value="GAG-POL-RELATED RETROTRANSPOSON"/>
    <property type="match status" value="1"/>
</dbReference>
<keyword evidence="4" id="KW-1185">Reference proteome</keyword>
<dbReference type="Proteomes" id="UP000467841">
    <property type="component" value="Unassembled WGS sequence"/>
</dbReference>
<dbReference type="PANTHER" id="PTHR11439:SF462">
    <property type="match status" value="1"/>
</dbReference>
<reference evidence="2 4" key="1">
    <citation type="submission" date="2020-01" db="EMBL/GenBank/DDBJ databases">
        <authorList>
            <person name="Mishra B."/>
        </authorList>
    </citation>
    <scope>NUCLEOTIDE SEQUENCE [LARGE SCALE GENOMIC DNA]</scope>
</reference>
<dbReference type="InterPro" id="IPR013103">
    <property type="entry name" value="RVT_2"/>
</dbReference>
<proteinExistence type="predicted"/>
<feature type="domain" description="Reverse transcriptase Ty1/copia-type" evidence="1">
    <location>
        <begin position="51"/>
        <end position="290"/>
    </location>
</feature>
<dbReference type="InterPro" id="IPR043502">
    <property type="entry name" value="DNA/RNA_pol_sf"/>
</dbReference>
<protein>
    <recommendedName>
        <fullName evidence="1">Reverse transcriptase Ty1/copia-type domain-containing protein</fullName>
    </recommendedName>
</protein>
<accession>A0A6D2HEE2</accession>
<name>A0A6D2HEE2_9BRAS</name>